<dbReference type="GeneTree" id="ENSGT00940000159224"/>
<reference evidence="15 16" key="1">
    <citation type="journal article" date="2008" name="Nature">
        <title>Genome analysis of the platypus reveals unique signatures of evolution.</title>
        <authorList>
            <person name="Warren W.C."/>
            <person name="Hillier L.W."/>
            <person name="Marshall Graves J.A."/>
            <person name="Birney E."/>
            <person name="Ponting C.P."/>
            <person name="Grutzner F."/>
            <person name="Belov K."/>
            <person name="Miller W."/>
            <person name="Clarke L."/>
            <person name="Chinwalla A.T."/>
            <person name="Yang S.P."/>
            <person name="Heger A."/>
            <person name="Locke D.P."/>
            <person name="Miethke P."/>
            <person name="Waters P.D."/>
            <person name="Veyrunes F."/>
            <person name="Fulton L."/>
            <person name="Fulton B."/>
            <person name="Graves T."/>
            <person name="Wallis J."/>
            <person name="Puente X.S."/>
            <person name="Lopez-Otin C."/>
            <person name="Ordonez G.R."/>
            <person name="Eichler E.E."/>
            <person name="Chen L."/>
            <person name="Cheng Z."/>
            <person name="Deakin J.E."/>
            <person name="Alsop A."/>
            <person name="Thompson K."/>
            <person name="Kirby P."/>
            <person name="Papenfuss A.T."/>
            <person name="Wakefield M.J."/>
            <person name="Olender T."/>
            <person name="Lancet D."/>
            <person name="Huttley G.A."/>
            <person name="Smit A.F."/>
            <person name="Pask A."/>
            <person name="Temple-Smith P."/>
            <person name="Batzer M.A."/>
            <person name="Walker J.A."/>
            <person name="Konkel M.K."/>
            <person name="Harris R.S."/>
            <person name="Whittington C.M."/>
            <person name="Wong E.S."/>
            <person name="Gemmell N.J."/>
            <person name="Buschiazzo E."/>
            <person name="Vargas Jentzsch I.M."/>
            <person name="Merkel A."/>
            <person name="Schmitz J."/>
            <person name="Zemann A."/>
            <person name="Churakov G."/>
            <person name="Kriegs J.O."/>
            <person name="Brosius J."/>
            <person name="Murchison E.P."/>
            <person name="Sachidanandam R."/>
            <person name="Smith C."/>
            <person name="Hannon G.J."/>
            <person name="Tsend-Ayush E."/>
            <person name="McMillan D."/>
            <person name="Attenborough R."/>
            <person name="Rens W."/>
            <person name="Ferguson-Smith M."/>
            <person name="Lefevre C.M."/>
            <person name="Sharp J.A."/>
            <person name="Nicholas K.R."/>
            <person name="Ray D.A."/>
            <person name="Kube M."/>
            <person name="Reinhardt R."/>
            <person name="Pringle T.H."/>
            <person name="Taylor J."/>
            <person name="Jones R.C."/>
            <person name="Nixon B."/>
            <person name="Dacheux J.L."/>
            <person name="Niwa H."/>
            <person name="Sekita Y."/>
            <person name="Huang X."/>
            <person name="Stark A."/>
            <person name="Kheradpour P."/>
            <person name="Kellis M."/>
            <person name="Flicek P."/>
            <person name="Chen Y."/>
            <person name="Webber C."/>
            <person name="Hardison R."/>
            <person name="Nelson J."/>
            <person name="Hallsworth-Pepin K."/>
            <person name="Delehaunty K."/>
            <person name="Markovic C."/>
            <person name="Minx P."/>
            <person name="Feng Y."/>
            <person name="Kremitzki C."/>
            <person name="Mitreva M."/>
            <person name="Glasscock J."/>
            <person name="Wylie T."/>
            <person name="Wohldmann P."/>
            <person name="Thiru P."/>
            <person name="Nhan M.N."/>
            <person name="Pohl C.S."/>
            <person name="Smith S.M."/>
            <person name="Hou S."/>
            <person name="Nefedov M."/>
            <person name="de Jong P.J."/>
            <person name="Renfree M.B."/>
            <person name="Mardis E.R."/>
            <person name="Wilson R.K."/>
        </authorList>
    </citation>
    <scope>NUCLEOTIDE SEQUENCE [LARGE SCALE GENOMIC DNA]</scope>
    <source>
        <strain evidence="15 16">Glennie</strain>
    </source>
</reference>
<dbReference type="PANTHER" id="PTHR14076">
    <property type="entry name" value="RECEPTOR ACTIVITY MODIFYING PROTEIN RAMP"/>
    <property type="match status" value="1"/>
</dbReference>
<evidence type="ECO:0000256" key="1">
    <source>
        <dbReference type="ARBA" id="ARBA00004251"/>
    </source>
</evidence>
<evidence type="ECO:0000256" key="6">
    <source>
        <dbReference type="ARBA" id="ARBA00022729"/>
    </source>
</evidence>
<dbReference type="GO" id="GO:0006886">
    <property type="term" value="P:intracellular protein transport"/>
    <property type="evidence" value="ECO:0007669"/>
    <property type="project" value="InterPro"/>
</dbReference>
<evidence type="ECO:0000256" key="7">
    <source>
        <dbReference type="ARBA" id="ARBA00022989"/>
    </source>
</evidence>
<proteinExistence type="inferred from homology"/>
<keyword evidence="7 14" id="KW-1133">Transmembrane helix</keyword>
<keyword evidence="16" id="KW-1185">Reference proteome</keyword>
<dbReference type="GO" id="GO:0008277">
    <property type="term" value="P:regulation of G protein-coupled receptor signaling pathway"/>
    <property type="evidence" value="ECO:0007669"/>
    <property type="project" value="InterPro"/>
</dbReference>
<keyword evidence="6" id="KW-0732">Signal</keyword>
<evidence type="ECO:0000256" key="9">
    <source>
        <dbReference type="ARBA" id="ARBA00023157"/>
    </source>
</evidence>
<comment type="subcellular location">
    <subcellularLocation>
        <location evidence="1">Cell membrane</location>
        <topology evidence="1">Single-pass type I membrane protein</topology>
    </subcellularLocation>
</comment>
<dbReference type="GO" id="GO:0005886">
    <property type="term" value="C:plasma membrane"/>
    <property type="evidence" value="ECO:0007669"/>
    <property type="project" value="UniProtKB-SubCell"/>
</dbReference>
<evidence type="ECO:0000256" key="14">
    <source>
        <dbReference type="SAM" id="Phobius"/>
    </source>
</evidence>
<comment type="subunit">
    <text evidence="13">Heterodimer of CALCRL and RAMP1; the interaction induces allosteric modulation of CALCRL function and CGRP1/CALCA and CGRP2/CALCB ligand specificity. Heterodimer of CALCR and RAMP1; interaction forms the AMYR1 receptor complex for amylin/IAPP and CGRP1/CALCA ligands.</text>
</comment>
<accession>A0A6I8NEV2</accession>
<dbReference type="Bgee" id="ENSOANG00000048771">
    <property type="expression patterns" value="Expressed in brain and 4 other cell types or tissues"/>
</dbReference>
<dbReference type="OMA" id="CYWPNRM"/>
<dbReference type="InterPro" id="IPR038126">
    <property type="entry name" value="RAMP_sf"/>
</dbReference>
<dbReference type="AlphaFoldDB" id="A0A6I8NEV2"/>
<evidence type="ECO:0000256" key="5">
    <source>
        <dbReference type="ARBA" id="ARBA00022692"/>
    </source>
</evidence>
<reference evidence="15" key="3">
    <citation type="submission" date="2025-09" db="UniProtKB">
        <authorList>
            <consortium name="Ensembl"/>
        </authorList>
    </citation>
    <scope>IDENTIFICATION</scope>
    <source>
        <strain evidence="15">Glennie</strain>
    </source>
</reference>
<keyword evidence="10" id="KW-0675">Receptor</keyword>
<dbReference type="FunCoup" id="A0A6I8NEV2">
    <property type="interactions" value="165"/>
</dbReference>
<dbReference type="InParanoid" id="A0A6I8NEV2"/>
<evidence type="ECO:0000313" key="15">
    <source>
        <dbReference type="Ensembl" id="ENSOANP00000039605.1"/>
    </source>
</evidence>
<dbReference type="GO" id="GO:0009986">
    <property type="term" value="C:cell surface"/>
    <property type="evidence" value="ECO:0000318"/>
    <property type="project" value="GO_Central"/>
</dbReference>
<dbReference type="PANTHER" id="PTHR14076:SF3">
    <property type="entry name" value="RECEPTOR ACTIVITY-MODIFYING PROTEIN 1"/>
    <property type="match status" value="1"/>
</dbReference>
<keyword evidence="8 14" id="KW-0472">Membrane</keyword>
<evidence type="ECO:0000256" key="11">
    <source>
        <dbReference type="ARBA" id="ARBA00041071"/>
    </source>
</evidence>
<sequence length="176" mass="19614">MPPAPPAGARPAPSRIGTRLPDGLLSAAMGPERAAGRRTLFWMLLAHHFFAASACHEPHYGQLIDDLCLSKFKLDMDAIGPALWCDWGKTLGSYGELTNCTLLIAHKLDCYWPSQLVDTFFIAIHRFYFKHCALTGRKIQDPPYHILCPFIAVPILVTLLMTALVAWRSKRNEGIV</sequence>
<evidence type="ECO:0000256" key="13">
    <source>
        <dbReference type="ARBA" id="ARBA00049674"/>
    </source>
</evidence>
<dbReference type="GO" id="GO:0072659">
    <property type="term" value="P:protein localization to plasma membrane"/>
    <property type="evidence" value="ECO:0000318"/>
    <property type="project" value="GO_Central"/>
</dbReference>
<feature type="transmembrane region" description="Helical" evidence="14">
    <location>
        <begin position="144"/>
        <end position="167"/>
    </location>
</feature>
<dbReference type="Gene3D" id="1.10.150.510">
    <property type="entry name" value="Receptor activity modifying family"/>
    <property type="match status" value="1"/>
</dbReference>
<dbReference type="GO" id="GO:0015031">
    <property type="term" value="P:protein transport"/>
    <property type="evidence" value="ECO:0000318"/>
    <property type="project" value="GO_Central"/>
</dbReference>
<dbReference type="Proteomes" id="UP000002279">
    <property type="component" value="Chromosome 7"/>
</dbReference>
<dbReference type="GO" id="GO:0043235">
    <property type="term" value="C:receptor complex"/>
    <property type="evidence" value="ECO:0000318"/>
    <property type="project" value="GO_Central"/>
</dbReference>
<comment type="similarity">
    <text evidence="2">Belongs to the RAMP family.</text>
</comment>
<protein>
    <recommendedName>
        <fullName evidence="11">Receptor activity-modifying protein 1</fullName>
    </recommendedName>
</protein>
<dbReference type="GO" id="GO:0031623">
    <property type="term" value="P:receptor internalization"/>
    <property type="evidence" value="ECO:0000318"/>
    <property type="project" value="GO_Central"/>
</dbReference>
<dbReference type="GO" id="GO:0032870">
    <property type="term" value="P:cellular response to hormone stimulus"/>
    <property type="evidence" value="ECO:0000318"/>
    <property type="project" value="GO_Central"/>
</dbReference>
<gene>
    <name evidence="15" type="primary">RAMP1</name>
</gene>
<keyword evidence="9" id="KW-1015">Disulfide bond</keyword>
<evidence type="ECO:0000256" key="2">
    <source>
        <dbReference type="ARBA" id="ARBA00007087"/>
    </source>
</evidence>
<dbReference type="GO" id="GO:0015026">
    <property type="term" value="F:coreceptor activity"/>
    <property type="evidence" value="ECO:0000318"/>
    <property type="project" value="GO_Central"/>
</dbReference>
<evidence type="ECO:0000256" key="12">
    <source>
        <dbReference type="ARBA" id="ARBA00049570"/>
    </source>
</evidence>
<evidence type="ECO:0000313" key="16">
    <source>
        <dbReference type="Proteomes" id="UP000002279"/>
    </source>
</evidence>
<evidence type="ECO:0000256" key="8">
    <source>
        <dbReference type="ARBA" id="ARBA00023136"/>
    </source>
</evidence>
<dbReference type="GO" id="GO:0006816">
    <property type="term" value="P:calcium ion transport"/>
    <property type="evidence" value="ECO:0000318"/>
    <property type="project" value="GO_Central"/>
</dbReference>
<organism evidence="15 16">
    <name type="scientific">Ornithorhynchus anatinus</name>
    <name type="common">Duckbill platypus</name>
    <dbReference type="NCBI Taxonomy" id="9258"/>
    <lineage>
        <taxon>Eukaryota</taxon>
        <taxon>Metazoa</taxon>
        <taxon>Chordata</taxon>
        <taxon>Craniata</taxon>
        <taxon>Vertebrata</taxon>
        <taxon>Euteleostomi</taxon>
        <taxon>Mammalia</taxon>
        <taxon>Monotremata</taxon>
        <taxon>Ornithorhynchidae</taxon>
        <taxon>Ornithorhynchus</taxon>
    </lineage>
</organism>
<comment type="function">
    <text evidence="12">Accessory protein that interacts with and modulates the function of G-protein coupled receptors including calcitonin gene-related peptide type 1 receptor (CALCRL) and calcitonin receptor (CALCR). Required for the transport of CALCRL to the plasma membrane. Together with CALCRL, form the receptor complex for the calcitonin gene-related peptides CGRP1/CALCA and CGRP2/CALCB. Together with CALCR, form the AMYR1 receptor complex for amylin/IAPP and CGRP1/CALCA.</text>
</comment>
<name>A0A6I8NEV2_ORNAN</name>
<evidence type="ECO:0000256" key="3">
    <source>
        <dbReference type="ARBA" id="ARBA00022448"/>
    </source>
</evidence>
<evidence type="ECO:0000256" key="10">
    <source>
        <dbReference type="ARBA" id="ARBA00023170"/>
    </source>
</evidence>
<keyword evidence="5 14" id="KW-0812">Transmembrane</keyword>
<dbReference type="Ensembl" id="ENSOANT00000068155.1">
    <property type="protein sequence ID" value="ENSOANP00000039605.1"/>
    <property type="gene ID" value="ENSOANG00000048771.1"/>
</dbReference>
<evidence type="ECO:0000256" key="4">
    <source>
        <dbReference type="ARBA" id="ARBA00022475"/>
    </source>
</evidence>
<dbReference type="GO" id="GO:0007186">
    <property type="term" value="P:G protein-coupled receptor signaling pathway"/>
    <property type="evidence" value="ECO:0000318"/>
    <property type="project" value="GO_Central"/>
</dbReference>
<dbReference type="Pfam" id="PF04901">
    <property type="entry name" value="RAMP"/>
    <property type="match status" value="1"/>
</dbReference>
<reference evidence="15" key="2">
    <citation type="submission" date="2025-08" db="UniProtKB">
        <authorList>
            <consortium name="Ensembl"/>
        </authorList>
    </citation>
    <scope>IDENTIFICATION</scope>
    <source>
        <strain evidence="15">Glennie</strain>
    </source>
</reference>
<dbReference type="InterPro" id="IPR006985">
    <property type="entry name" value="RAMP"/>
</dbReference>
<keyword evidence="3" id="KW-0813">Transport</keyword>
<keyword evidence="4" id="KW-1003">Cell membrane</keyword>